<organism evidence="1 2">
    <name type="scientific">Cellulomonas denverensis</name>
    <dbReference type="NCBI Taxonomy" id="264297"/>
    <lineage>
        <taxon>Bacteria</taxon>
        <taxon>Bacillati</taxon>
        <taxon>Actinomycetota</taxon>
        <taxon>Actinomycetes</taxon>
        <taxon>Micrococcales</taxon>
        <taxon>Cellulomonadaceae</taxon>
        <taxon>Cellulomonas</taxon>
    </lineage>
</organism>
<sequence length="375" mass="39002">MTQPSRYEQAAWLALQRSRPRAGARALNVVGDTTARGVRAIGDRVGKVTSSSPTLSRTTDAVARAARRVAGGVQDLVPGPWVSGAAQSAERAVASIARTGLTPERVVGKHQRRGHDVELLIDVRALDLQQVDAVKGWAFKTYYPGLAAASGAISSAAITGGQLAIPVSGGAAAAPAGGVVFAAVAGDIAAVLALASRVVGQVALAYGYDARDPNEKVFVLSVVNAGTAMSSTAKLAAMAELSSLTQQLYRGATWKAMDSTIARLYTQFASKFALRYTKQSLGRFVPALGVVVGASFNWATLESIVDAADLAYRRRFLLEKYPFLAEQPPVSDVKAAIDAEPGMVADVAISVLDELAEAGGPDLRASFGGLPTAEH</sequence>
<dbReference type="PANTHER" id="PTHR41260:SF1">
    <property type="entry name" value="PROTEIN ECSC"/>
    <property type="match status" value="1"/>
</dbReference>
<dbReference type="Pfam" id="PF12787">
    <property type="entry name" value="EcsC"/>
    <property type="match status" value="1"/>
</dbReference>
<gene>
    <name evidence="1" type="ORF">HGA03_02335</name>
</gene>
<evidence type="ECO:0000313" key="1">
    <source>
        <dbReference type="EMBL" id="NKY21500.1"/>
    </source>
</evidence>
<protein>
    <submittedName>
        <fullName evidence="1">EcsC family protein</fullName>
    </submittedName>
</protein>
<dbReference type="AlphaFoldDB" id="A0A7X6KTI0"/>
<proteinExistence type="predicted"/>
<dbReference type="InterPro" id="IPR024787">
    <property type="entry name" value="EcsC"/>
</dbReference>
<keyword evidence="2" id="KW-1185">Reference proteome</keyword>
<dbReference type="EMBL" id="JAAXOX010000001">
    <property type="protein sequence ID" value="NKY21500.1"/>
    <property type="molecule type" value="Genomic_DNA"/>
</dbReference>
<dbReference type="Proteomes" id="UP000581206">
    <property type="component" value="Unassembled WGS sequence"/>
</dbReference>
<reference evidence="1 2" key="1">
    <citation type="submission" date="2020-04" db="EMBL/GenBank/DDBJ databases">
        <title>MicrobeNet Type strains.</title>
        <authorList>
            <person name="Nicholson A.C."/>
        </authorList>
    </citation>
    <scope>NUCLEOTIDE SEQUENCE [LARGE SCALE GENOMIC DNA]</scope>
    <source>
        <strain evidence="1 2">ATCC BAA-788</strain>
    </source>
</reference>
<dbReference type="RefSeq" id="WP_168628579.1">
    <property type="nucleotide sequence ID" value="NZ_BONL01000029.1"/>
</dbReference>
<evidence type="ECO:0000313" key="2">
    <source>
        <dbReference type="Proteomes" id="UP000581206"/>
    </source>
</evidence>
<comment type="caution">
    <text evidence="1">The sequence shown here is derived from an EMBL/GenBank/DDBJ whole genome shotgun (WGS) entry which is preliminary data.</text>
</comment>
<name>A0A7X6KTI0_9CELL</name>
<accession>A0A7X6KTI0</accession>
<dbReference type="PANTHER" id="PTHR41260">
    <property type="entry name" value="PROTEIN ECSC"/>
    <property type="match status" value="1"/>
</dbReference>